<dbReference type="InterPro" id="IPR016221">
    <property type="entry name" value="Bifunct_regulatory_prot_Ada"/>
</dbReference>
<comment type="catalytic activity">
    <reaction evidence="14 15">
        <text>a 6-O-methyl-2'-deoxyguanosine in DNA + L-cysteinyl-[protein] = S-methyl-L-cysteinyl-[protein] + a 2'-deoxyguanosine in DNA</text>
        <dbReference type="Rhea" id="RHEA:24000"/>
        <dbReference type="Rhea" id="RHEA-COMP:10131"/>
        <dbReference type="Rhea" id="RHEA-COMP:10132"/>
        <dbReference type="Rhea" id="RHEA-COMP:11367"/>
        <dbReference type="Rhea" id="RHEA-COMP:11368"/>
        <dbReference type="ChEBI" id="CHEBI:29950"/>
        <dbReference type="ChEBI" id="CHEBI:82612"/>
        <dbReference type="ChEBI" id="CHEBI:85445"/>
        <dbReference type="ChEBI" id="CHEBI:85448"/>
        <dbReference type="EC" id="2.1.1.63"/>
    </reaction>
</comment>
<keyword evidence="3 15" id="KW-0963">Cytoplasm</keyword>
<reference evidence="19 20" key="1">
    <citation type="submission" date="2018-02" db="EMBL/GenBank/DDBJ databases">
        <title>Comparative genomes isolates from brazilian mangrove.</title>
        <authorList>
            <person name="Araujo J.E."/>
            <person name="Taketani R.G."/>
            <person name="Silva M.C.P."/>
            <person name="Loureco M.V."/>
            <person name="Andreote F.D."/>
        </authorList>
    </citation>
    <scope>NUCLEOTIDE SEQUENCE [LARGE SCALE GENOMIC DNA]</scope>
    <source>
        <strain evidence="19 20">Hex-1 MGV</strain>
    </source>
</reference>
<sequence length="364" mass="41112">MNAIMTLPTEAQMYKAIVQRDARMEGVFFVAVKTTGIFCRPGCKAKTPKRENVEFFATSAEAQAAGYRACRRCHPLELSGATPVWLNDLFQRIKDDPNRRWTNGDLELLGLSPTRVRRWFQEQYQMTFHAYLRTQRIGLAVDRLRSGEDVTSTAFGSGFESLSGFRDSLRKWVGETPTSAKQTEPIFTTRILTPLGPMLAAGGDSGLCLLEFADRKMLAKQFQRISRLFQQPILVGSHEILNQTARQIQQYFQGERTSFTLTLRMDGTSFQTAVWQHLLAIPYGQTASYRQLAERLKNPTAARAVGRANGDNRFAIVVPCHRVVRSDGHLCGYAGGLWRKKWLLNWERQHTNSTGQIPLPLGPP</sequence>
<dbReference type="FunFam" id="1.10.10.10:FF:000214">
    <property type="entry name" value="Methylated-DNA--protein-cysteine methyltransferase"/>
    <property type="match status" value="1"/>
</dbReference>
<dbReference type="HAMAP" id="MF_00772">
    <property type="entry name" value="OGT"/>
    <property type="match status" value="1"/>
</dbReference>
<keyword evidence="11" id="KW-0010">Activator</keyword>
<dbReference type="Gene3D" id="3.30.160.70">
    <property type="entry name" value="Methylated DNA-protein cysteine methyltransferase domain"/>
    <property type="match status" value="1"/>
</dbReference>
<evidence type="ECO:0000256" key="13">
    <source>
        <dbReference type="ARBA" id="ARBA00023204"/>
    </source>
</evidence>
<dbReference type="GO" id="GO:0006307">
    <property type="term" value="P:DNA alkylation repair"/>
    <property type="evidence" value="ECO:0007669"/>
    <property type="project" value="UniProtKB-UniRule"/>
</dbReference>
<feature type="binding site" evidence="17">
    <location>
        <position position="73"/>
    </location>
    <ligand>
        <name>Zn(2+)</name>
        <dbReference type="ChEBI" id="CHEBI:29105"/>
    </ligand>
</feature>
<comment type="function">
    <text evidence="15">Involved in the cellular defense against the biological effects of O6-methylguanine (O6-MeG) and O4-methylthymine (O4-MeT) in DNA. Repairs the methylated nucleobase in DNA by stoichiometrically transferring the methyl group to a cysteine residue in the enzyme. This is a suicide reaction: the enzyme is irreversibly inactivated.</text>
</comment>
<dbReference type="InterPro" id="IPR001497">
    <property type="entry name" value="MethylDNA_cys_MeTrfase_AS"/>
</dbReference>
<evidence type="ECO:0000256" key="1">
    <source>
        <dbReference type="ARBA" id="ARBA00001286"/>
    </source>
</evidence>
<dbReference type="GO" id="GO:0008270">
    <property type="term" value="F:zinc ion binding"/>
    <property type="evidence" value="ECO:0007669"/>
    <property type="project" value="InterPro"/>
</dbReference>
<keyword evidence="7 15" id="KW-0227">DNA damage</keyword>
<comment type="miscellaneous">
    <text evidence="15">This enzyme catalyzes only one turnover and therefore is not strictly catalytic. According to one definition, an enzyme is a biocatalyst that acts repeatedly and over many reaction cycles.</text>
</comment>
<feature type="domain" description="HTH araC/xylS-type" evidence="18">
    <location>
        <begin position="107"/>
        <end position="183"/>
    </location>
</feature>
<evidence type="ECO:0000313" key="19">
    <source>
        <dbReference type="EMBL" id="PQO32773.1"/>
    </source>
</evidence>
<evidence type="ECO:0000256" key="2">
    <source>
        <dbReference type="ARBA" id="ARBA00008711"/>
    </source>
</evidence>
<evidence type="ECO:0000256" key="3">
    <source>
        <dbReference type="ARBA" id="ARBA00022490"/>
    </source>
</evidence>
<dbReference type="InterPro" id="IPR014048">
    <property type="entry name" value="MethylDNA_cys_MeTrfase_DNA-bd"/>
</dbReference>
<feature type="binding site" evidence="17">
    <location>
        <position position="43"/>
    </location>
    <ligand>
        <name>Zn(2+)</name>
        <dbReference type="ChEBI" id="CHEBI:29105"/>
    </ligand>
</feature>
<feature type="active site" description="Nucleophile; methyl group acceptor from methylphosphotriester" evidence="16">
    <location>
        <position position="39"/>
    </location>
</feature>
<dbReference type="GO" id="GO:0003908">
    <property type="term" value="F:methylated-DNA-[protein]-cysteine S-methyltransferase activity"/>
    <property type="evidence" value="ECO:0007669"/>
    <property type="project" value="UniProtKB-UniRule"/>
</dbReference>
<dbReference type="CDD" id="cd06445">
    <property type="entry name" value="ATase"/>
    <property type="match status" value="1"/>
</dbReference>
<dbReference type="SUPFAM" id="SSF53155">
    <property type="entry name" value="Methylated DNA-protein cysteine methyltransferase domain"/>
    <property type="match status" value="1"/>
</dbReference>
<keyword evidence="4 15" id="KW-0489">Methyltransferase</keyword>
<evidence type="ECO:0000259" key="18">
    <source>
        <dbReference type="PROSITE" id="PS01124"/>
    </source>
</evidence>
<evidence type="ECO:0000256" key="10">
    <source>
        <dbReference type="ARBA" id="ARBA00023125"/>
    </source>
</evidence>
<dbReference type="GO" id="GO:0032259">
    <property type="term" value="P:methylation"/>
    <property type="evidence" value="ECO:0007669"/>
    <property type="project" value="UniProtKB-KW"/>
</dbReference>
<dbReference type="PANTHER" id="PTHR10815:SF5">
    <property type="entry name" value="METHYLATED-DNA--PROTEIN-CYSTEINE METHYLTRANSFERASE"/>
    <property type="match status" value="1"/>
</dbReference>
<dbReference type="InterPro" id="IPR023546">
    <property type="entry name" value="MGMT"/>
</dbReference>
<evidence type="ECO:0000256" key="7">
    <source>
        <dbReference type="ARBA" id="ARBA00022763"/>
    </source>
</evidence>
<evidence type="ECO:0000256" key="5">
    <source>
        <dbReference type="ARBA" id="ARBA00022679"/>
    </source>
</evidence>
<dbReference type="InterPro" id="IPR036217">
    <property type="entry name" value="MethylDNA_cys_MeTrfase_DNAb"/>
</dbReference>
<dbReference type="PANTHER" id="PTHR10815">
    <property type="entry name" value="METHYLATED-DNA--PROTEIN-CYSTEINE METHYLTRANSFERASE"/>
    <property type="match status" value="1"/>
</dbReference>
<comment type="catalytic activity">
    <reaction evidence="1 15">
        <text>a 4-O-methyl-thymidine in DNA + L-cysteinyl-[protein] = a thymidine in DNA + S-methyl-L-cysteinyl-[protein]</text>
        <dbReference type="Rhea" id="RHEA:53428"/>
        <dbReference type="Rhea" id="RHEA-COMP:10131"/>
        <dbReference type="Rhea" id="RHEA-COMP:10132"/>
        <dbReference type="Rhea" id="RHEA-COMP:13555"/>
        <dbReference type="Rhea" id="RHEA-COMP:13556"/>
        <dbReference type="ChEBI" id="CHEBI:29950"/>
        <dbReference type="ChEBI" id="CHEBI:82612"/>
        <dbReference type="ChEBI" id="CHEBI:137386"/>
        <dbReference type="ChEBI" id="CHEBI:137387"/>
        <dbReference type="EC" id="2.1.1.63"/>
    </reaction>
</comment>
<dbReference type="Gene3D" id="1.10.10.10">
    <property type="entry name" value="Winged helix-like DNA-binding domain superfamily/Winged helix DNA-binding domain"/>
    <property type="match status" value="1"/>
</dbReference>
<gene>
    <name evidence="19" type="ORF">C5Y83_21525</name>
</gene>
<keyword evidence="8 17" id="KW-0862">Zinc</keyword>
<evidence type="ECO:0000256" key="11">
    <source>
        <dbReference type="ARBA" id="ARBA00023159"/>
    </source>
</evidence>
<evidence type="ECO:0000256" key="14">
    <source>
        <dbReference type="ARBA" id="ARBA00049348"/>
    </source>
</evidence>
<dbReference type="InterPro" id="IPR018060">
    <property type="entry name" value="HTH_AraC"/>
</dbReference>
<dbReference type="GO" id="GO:0005737">
    <property type="term" value="C:cytoplasm"/>
    <property type="evidence" value="ECO:0007669"/>
    <property type="project" value="UniProtKB-SubCell"/>
</dbReference>
<dbReference type="InterPro" id="IPR008332">
    <property type="entry name" value="MethylG_MeTrfase_N"/>
</dbReference>
<keyword evidence="12" id="KW-0804">Transcription</keyword>
<comment type="cofactor">
    <cofactor evidence="17">
        <name>Zn(2+)</name>
        <dbReference type="ChEBI" id="CHEBI:29105"/>
    </cofactor>
    <text evidence="17">Binds 1 zinc ion per subunit.</text>
</comment>
<dbReference type="InterPro" id="IPR036631">
    <property type="entry name" value="MGMT_N_sf"/>
</dbReference>
<dbReference type="GO" id="GO:0043565">
    <property type="term" value="F:sequence-specific DNA binding"/>
    <property type="evidence" value="ECO:0007669"/>
    <property type="project" value="InterPro"/>
</dbReference>
<dbReference type="Pfam" id="PF02870">
    <property type="entry name" value="Methyltransf_1N"/>
    <property type="match status" value="1"/>
</dbReference>
<dbReference type="InterPro" id="IPR036388">
    <property type="entry name" value="WH-like_DNA-bd_sf"/>
</dbReference>
<protein>
    <recommendedName>
        <fullName evidence="15">Methylated-DNA--protein-cysteine methyltransferase</fullName>
        <ecNumber evidence="15">2.1.1.63</ecNumber>
    </recommendedName>
    <alternativeName>
        <fullName evidence="15">6-O-methylguanine-DNA methyltransferase</fullName>
        <shortName evidence="15">MGMT</shortName>
    </alternativeName>
    <alternativeName>
        <fullName evidence="15">O-6-methylguanine-DNA-alkyltransferase</fullName>
    </alternativeName>
</protein>
<dbReference type="EMBL" id="PUHY01000012">
    <property type="protein sequence ID" value="PQO32773.1"/>
    <property type="molecule type" value="Genomic_DNA"/>
</dbReference>
<evidence type="ECO:0000256" key="17">
    <source>
        <dbReference type="PIRSR" id="PIRSR000409-3"/>
    </source>
</evidence>
<keyword evidence="10" id="KW-0238">DNA-binding</keyword>
<dbReference type="NCBIfam" id="TIGR00589">
    <property type="entry name" value="ogt"/>
    <property type="match status" value="1"/>
</dbReference>
<dbReference type="Pfam" id="PF12833">
    <property type="entry name" value="HTH_18"/>
    <property type="match status" value="1"/>
</dbReference>
<comment type="caution">
    <text evidence="19">The sequence shown here is derived from an EMBL/GenBank/DDBJ whole genome shotgun (WGS) entry which is preliminary data.</text>
</comment>
<dbReference type="Pfam" id="PF01035">
    <property type="entry name" value="DNA_binding_1"/>
    <property type="match status" value="1"/>
</dbReference>
<dbReference type="InterPro" id="IPR035451">
    <property type="entry name" value="Ada-like_dom_sf"/>
</dbReference>
<feature type="binding site" evidence="17">
    <location>
        <position position="70"/>
    </location>
    <ligand>
        <name>Zn(2+)</name>
        <dbReference type="ChEBI" id="CHEBI:29105"/>
    </ligand>
</feature>
<keyword evidence="5 15" id="KW-0808">Transferase</keyword>
<name>A0A2S8FKT7_9BACT</name>
<dbReference type="SUPFAM" id="SSF57884">
    <property type="entry name" value="Ada DNA repair protein, N-terminal domain (N-Ada 10)"/>
    <property type="match status" value="1"/>
</dbReference>
<dbReference type="SMART" id="SM00342">
    <property type="entry name" value="HTH_ARAC"/>
    <property type="match status" value="1"/>
</dbReference>
<evidence type="ECO:0000256" key="16">
    <source>
        <dbReference type="PIRSR" id="PIRSR000409-1"/>
    </source>
</evidence>
<dbReference type="SUPFAM" id="SSF46767">
    <property type="entry name" value="Methylated DNA-protein cysteine methyltransferase, C-terminal domain"/>
    <property type="match status" value="1"/>
</dbReference>
<evidence type="ECO:0000256" key="9">
    <source>
        <dbReference type="ARBA" id="ARBA00023015"/>
    </source>
</evidence>
<organism evidence="19 20">
    <name type="scientific">Blastopirellula marina</name>
    <dbReference type="NCBI Taxonomy" id="124"/>
    <lineage>
        <taxon>Bacteria</taxon>
        <taxon>Pseudomonadati</taxon>
        <taxon>Planctomycetota</taxon>
        <taxon>Planctomycetia</taxon>
        <taxon>Pirellulales</taxon>
        <taxon>Pirellulaceae</taxon>
        <taxon>Blastopirellula</taxon>
    </lineage>
</organism>
<dbReference type="Proteomes" id="UP000238322">
    <property type="component" value="Unassembled WGS sequence"/>
</dbReference>
<dbReference type="InterPro" id="IPR004026">
    <property type="entry name" value="Ada_DNA_repair_Zn-bd"/>
</dbReference>
<proteinExistence type="inferred from homology"/>
<evidence type="ECO:0000256" key="4">
    <source>
        <dbReference type="ARBA" id="ARBA00022603"/>
    </source>
</evidence>
<feature type="active site" description="Nucleophile; methyl group acceptor from either O6-methylguanine or O4-methylthymine" evidence="16">
    <location>
        <position position="320"/>
    </location>
</feature>
<evidence type="ECO:0000256" key="6">
    <source>
        <dbReference type="ARBA" id="ARBA00022723"/>
    </source>
</evidence>
<accession>A0A2S8FKT7</accession>
<keyword evidence="6 17" id="KW-0479">Metal-binding</keyword>
<dbReference type="AlphaFoldDB" id="A0A2S8FKT7"/>
<dbReference type="Gene3D" id="3.40.10.10">
    <property type="entry name" value="DNA Methylphosphotriester Repair Domain"/>
    <property type="match status" value="1"/>
</dbReference>
<dbReference type="PROSITE" id="PS01124">
    <property type="entry name" value="HTH_ARAC_FAMILY_2"/>
    <property type="match status" value="1"/>
</dbReference>
<dbReference type="FunFam" id="3.40.10.10:FF:000001">
    <property type="entry name" value="DNA-3-methyladenine glycosylase 2"/>
    <property type="match status" value="1"/>
</dbReference>
<dbReference type="Gene3D" id="1.10.10.60">
    <property type="entry name" value="Homeodomain-like"/>
    <property type="match status" value="1"/>
</dbReference>
<feature type="binding site" evidence="17">
    <location>
        <position position="39"/>
    </location>
    <ligand>
        <name>Zn(2+)</name>
        <dbReference type="ChEBI" id="CHEBI:29105"/>
    </ligand>
</feature>
<keyword evidence="13 15" id="KW-0234">DNA repair</keyword>
<evidence type="ECO:0000256" key="8">
    <source>
        <dbReference type="ARBA" id="ARBA00022833"/>
    </source>
</evidence>
<dbReference type="EC" id="2.1.1.63" evidence="15"/>
<comment type="subcellular location">
    <subcellularLocation>
        <location evidence="15">Cytoplasm</location>
    </subcellularLocation>
</comment>
<comment type="similarity">
    <text evidence="2 15">Belongs to the MGMT family.</text>
</comment>
<evidence type="ECO:0000256" key="12">
    <source>
        <dbReference type="ARBA" id="ARBA00023163"/>
    </source>
</evidence>
<keyword evidence="9" id="KW-0805">Transcription regulation</keyword>
<evidence type="ECO:0000313" key="20">
    <source>
        <dbReference type="Proteomes" id="UP000238322"/>
    </source>
</evidence>
<dbReference type="PROSITE" id="PS00374">
    <property type="entry name" value="MGMT"/>
    <property type="match status" value="1"/>
</dbReference>
<dbReference type="PIRSF" id="PIRSF000409">
    <property type="entry name" value="Ada"/>
    <property type="match status" value="1"/>
</dbReference>
<feature type="active site" description="Nucleophile; methyl group acceptor" evidence="15">
    <location>
        <position position="320"/>
    </location>
</feature>
<evidence type="ECO:0000256" key="15">
    <source>
        <dbReference type="HAMAP-Rule" id="MF_00772"/>
    </source>
</evidence>
<dbReference type="Pfam" id="PF02805">
    <property type="entry name" value="Ada_Zn_binding"/>
    <property type="match status" value="1"/>
</dbReference>
<dbReference type="GO" id="GO:0003700">
    <property type="term" value="F:DNA-binding transcription factor activity"/>
    <property type="evidence" value="ECO:0007669"/>
    <property type="project" value="InterPro"/>
</dbReference>